<dbReference type="InterPro" id="IPR029000">
    <property type="entry name" value="Cyclophilin-like_dom_sf"/>
</dbReference>
<evidence type="ECO:0000259" key="2">
    <source>
        <dbReference type="Pfam" id="PF19200"/>
    </source>
</evidence>
<evidence type="ECO:0000313" key="3">
    <source>
        <dbReference type="EMBL" id="MFD2728640.1"/>
    </source>
</evidence>
<dbReference type="PANTHER" id="PTHR38435:SF2">
    <property type="entry name" value="DUF871 DOMAIN-CONTAINING PROTEIN"/>
    <property type="match status" value="1"/>
</dbReference>
<evidence type="ECO:0000313" key="4">
    <source>
        <dbReference type="Proteomes" id="UP001597427"/>
    </source>
</evidence>
<dbReference type="InterPro" id="IPR017853">
    <property type="entry name" value="GH"/>
</dbReference>
<feature type="domain" description="6-phospho-N-acetylmuramidase N-terminal" evidence="2">
    <location>
        <begin position="2"/>
        <end position="231"/>
    </location>
</feature>
<protein>
    <submittedName>
        <fullName evidence="3">DUF871 domain-containing protein</fullName>
    </submittedName>
</protein>
<dbReference type="EMBL" id="JBHUMO010000028">
    <property type="protein sequence ID" value="MFD2728640.1"/>
    <property type="molecule type" value="Genomic_DNA"/>
</dbReference>
<dbReference type="RefSeq" id="WP_379980243.1">
    <property type="nucleotide sequence ID" value="NZ_JBHUMO010000028.1"/>
</dbReference>
<organism evidence="3 4">
    <name type="scientific">Enterococcus camelliae</name>
    <dbReference type="NCBI Taxonomy" id="453959"/>
    <lineage>
        <taxon>Bacteria</taxon>
        <taxon>Bacillati</taxon>
        <taxon>Bacillota</taxon>
        <taxon>Bacilli</taxon>
        <taxon>Lactobacillales</taxon>
        <taxon>Enterococcaceae</taxon>
        <taxon>Enterococcus</taxon>
    </lineage>
</organism>
<dbReference type="PANTHER" id="PTHR38435">
    <property type="match status" value="1"/>
</dbReference>
<dbReference type="SUPFAM" id="SSF51445">
    <property type="entry name" value="(Trans)glycosidases"/>
    <property type="match status" value="1"/>
</dbReference>
<reference evidence="4" key="1">
    <citation type="journal article" date="2019" name="Int. J. Syst. Evol. Microbiol.">
        <title>The Global Catalogue of Microorganisms (GCM) 10K type strain sequencing project: providing services to taxonomists for standard genome sequencing and annotation.</title>
        <authorList>
            <consortium name="The Broad Institute Genomics Platform"/>
            <consortium name="The Broad Institute Genome Sequencing Center for Infectious Disease"/>
            <person name="Wu L."/>
            <person name="Ma J."/>
        </authorList>
    </citation>
    <scope>NUCLEOTIDE SEQUENCE [LARGE SCALE GENOMIC DNA]</scope>
    <source>
        <strain evidence="4">TISTR 932</strain>
    </source>
</reference>
<name>A0ABW5TIX2_9ENTE</name>
<accession>A0ABW5TIX2</accession>
<comment type="caution">
    <text evidence="3">The sequence shown here is derived from an EMBL/GenBank/DDBJ whole genome shotgun (WGS) entry which is preliminary data.</text>
</comment>
<dbReference type="Proteomes" id="UP001597427">
    <property type="component" value="Unassembled WGS sequence"/>
</dbReference>
<dbReference type="InterPro" id="IPR043894">
    <property type="entry name" value="MupG_C"/>
</dbReference>
<feature type="domain" description="6-phospho-N-acetylmuramidase C-terminal" evidence="1">
    <location>
        <begin position="250"/>
        <end position="347"/>
    </location>
</feature>
<dbReference type="InterPro" id="IPR043797">
    <property type="entry name" value="MupG_N"/>
</dbReference>
<sequence length="356" mass="40150">MYGFSFYLNNEVDQLSEKQLGLMKQVGFSGLFTSLHIPEDDATLYRKRIKKLGELAKNNQLDLMVDISGGALEKAGFSIDHLSELVTMGITGLRMDDGFSMETIAACSHQMQVGLNASTITESELTRLRQLAADFQNLSVWHNYYPRPETGLDRQWFFAKNEWLRQEGLTVQAFIPGDGEKRGPLKAGLPTLEEHRNCLPLVAALDLEQLGVDFVYVGDPTLSAKSLAQFEAWLGKQRILLSCQLFENASQSTVLGVHYNRPDVARDVVRSRESRRKRVNEVQPLPLRIRELGAITVDNSLYGRYMGELQLCKRNLPADERVNVVGRLVEEDCSLLPFIGANQEFELVEKEVTTHE</sequence>
<proteinExistence type="predicted"/>
<evidence type="ECO:0000259" key="1">
    <source>
        <dbReference type="Pfam" id="PF05913"/>
    </source>
</evidence>
<gene>
    <name evidence="3" type="ORF">ACFSR0_04255</name>
</gene>
<dbReference type="Pfam" id="PF05913">
    <property type="entry name" value="MupG_C"/>
    <property type="match status" value="1"/>
</dbReference>
<dbReference type="InterPro" id="IPR013785">
    <property type="entry name" value="Aldolase_TIM"/>
</dbReference>
<dbReference type="Gene3D" id="3.20.20.70">
    <property type="entry name" value="Aldolase class I"/>
    <property type="match status" value="1"/>
</dbReference>
<dbReference type="Gene3D" id="2.40.100.10">
    <property type="entry name" value="Cyclophilin-like"/>
    <property type="match status" value="1"/>
</dbReference>
<dbReference type="Pfam" id="PF19200">
    <property type="entry name" value="MupG_N"/>
    <property type="match status" value="1"/>
</dbReference>
<dbReference type="SUPFAM" id="SSF50891">
    <property type="entry name" value="Cyclophilin-like"/>
    <property type="match status" value="1"/>
</dbReference>
<dbReference type="InterPro" id="IPR008589">
    <property type="entry name" value="MupG"/>
</dbReference>
<keyword evidence="4" id="KW-1185">Reference proteome</keyword>